<feature type="chain" id="PRO_5009985035" description="Cell division coordinator CpoB" evidence="2">
    <location>
        <begin position="24"/>
        <end position="276"/>
    </location>
</feature>
<evidence type="ECO:0000256" key="1">
    <source>
        <dbReference type="ARBA" id="ARBA00022729"/>
    </source>
</evidence>
<sequence precursor="true">MLLRVITTLAVAATLVVAAPVHAQRASLADRVAVLESQANNSQANTDLLNQLQELRSTVQNLQSTVEQLQHENEQLKQTSKDQYLDLDGRLNRLEGTGGAVPPLPPANTPAPAPTGKPAAAKPAPAAAVQERAPSVHGDPGALAASGDERTSYNVAFDALKNGKYDDSAQLFQSFLELYPNGVYTPNALYWLGESYYATRNFQMAEAQFRDLLARYPTHDKAAGGLLKLGLSQYGEGDARAAEQTLQDVVSRYPGTDAARVAQDRLHSIQIGQALR</sequence>
<dbReference type="STRING" id="676599.ARC20_08000"/>
<feature type="compositionally biased region" description="Pro residues" evidence="4">
    <location>
        <begin position="102"/>
        <end position="115"/>
    </location>
</feature>
<feature type="region of interest" description="Disordered" evidence="4">
    <location>
        <begin position="92"/>
        <end position="147"/>
    </location>
</feature>
<keyword evidence="3" id="KW-0802">TPR repeat</keyword>
<keyword evidence="2" id="KW-0574">Periplasm</keyword>
<keyword evidence="1 2" id="KW-0732">Signal</keyword>
<dbReference type="PROSITE" id="PS50005">
    <property type="entry name" value="TPR"/>
    <property type="match status" value="1"/>
</dbReference>
<evidence type="ECO:0000259" key="5">
    <source>
        <dbReference type="Pfam" id="PF13525"/>
    </source>
</evidence>
<dbReference type="RefSeq" id="WP_057646068.1">
    <property type="nucleotide sequence ID" value="NZ_LLXU01000066.1"/>
</dbReference>
<comment type="function">
    <text evidence="2">Mediates coordination of peptidoglycan synthesis and outer membrane constriction during cell division.</text>
</comment>
<dbReference type="InterPro" id="IPR032519">
    <property type="entry name" value="YbgF_tri"/>
</dbReference>
<dbReference type="HAMAP" id="MF_02066">
    <property type="entry name" value="CpoB"/>
    <property type="match status" value="1"/>
</dbReference>
<feature type="domain" description="Outer membrane lipoprotein BamD-like" evidence="5">
    <location>
        <begin position="150"/>
        <end position="269"/>
    </location>
</feature>
<keyword evidence="2" id="KW-0131">Cell cycle</keyword>
<evidence type="ECO:0000256" key="4">
    <source>
        <dbReference type="SAM" id="MobiDB-lite"/>
    </source>
</evidence>
<keyword evidence="2" id="KW-0175">Coiled coil</keyword>
<dbReference type="NCBIfam" id="TIGR02795">
    <property type="entry name" value="tol_pal_ybgF"/>
    <property type="match status" value="1"/>
</dbReference>
<dbReference type="InterPro" id="IPR039565">
    <property type="entry name" value="BamD-like"/>
</dbReference>
<protein>
    <recommendedName>
        <fullName evidence="2">Cell division coordinator CpoB</fullName>
    </recommendedName>
</protein>
<dbReference type="GO" id="GO:0070206">
    <property type="term" value="P:protein trimerization"/>
    <property type="evidence" value="ECO:0007669"/>
    <property type="project" value="InterPro"/>
</dbReference>
<comment type="caution">
    <text evidence="7">The sequence shown here is derived from an EMBL/GenBank/DDBJ whole genome shotgun (WGS) entry which is preliminary data.</text>
</comment>
<evidence type="ECO:0000313" key="7">
    <source>
        <dbReference type="EMBL" id="KRG44836.1"/>
    </source>
</evidence>
<evidence type="ECO:0000259" key="6">
    <source>
        <dbReference type="Pfam" id="PF16331"/>
    </source>
</evidence>
<dbReference type="GO" id="GO:0043093">
    <property type="term" value="P:FtsZ-dependent cytokinesis"/>
    <property type="evidence" value="ECO:0007669"/>
    <property type="project" value="UniProtKB-UniRule"/>
</dbReference>
<dbReference type="EMBL" id="LLXU01000066">
    <property type="protein sequence ID" value="KRG44836.1"/>
    <property type="molecule type" value="Genomic_DNA"/>
</dbReference>
<gene>
    <name evidence="2" type="primary">cpoB</name>
    <name evidence="7" type="ORF">ARC20_08000</name>
</gene>
<keyword evidence="8" id="KW-1185">Reference proteome</keyword>
<dbReference type="OrthoDB" id="9768142at2"/>
<name>A0A0R0AUN8_9GAMM</name>
<keyword evidence="2" id="KW-0132">Cell division</keyword>
<dbReference type="SUPFAM" id="SSF48452">
    <property type="entry name" value="TPR-like"/>
    <property type="match status" value="1"/>
</dbReference>
<dbReference type="InterPro" id="IPR014162">
    <property type="entry name" value="CpoB_C"/>
</dbReference>
<comment type="similarity">
    <text evidence="2">Belongs to the CpoB family.</text>
</comment>
<dbReference type="SMART" id="SM00028">
    <property type="entry name" value="TPR"/>
    <property type="match status" value="3"/>
</dbReference>
<dbReference type="GO" id="GO:0030288">
    <property type="term" value="C:outer membrane-bounded periplasmic space"/>
    <property type="evidence" value="ECO:0007669"/>
    <property type="project" value="UniProtKB-UniRule"/>
</dbReference>
<dbReference type="AlphaFoldDB" id="A0A0R0AUN8"/>
<dbReference type="Pfam" id="PF13525">
    <property type="entry name" value="YfiO"/>
    <property type="match status" value="1"/>
</dbReference>
<dbReference type="Gene3D" id="1.20.5.110">
    <property type="match status" value="1"/>
</dbReference>
<proteinExistence type="inferred from homology"/>
<dbReference type="InterPro" id="IPR011990">
    <property type="entry name" value="TPR-like_helical_dom_sf"/>
</dbReference>
<dbReference type="InterPro" id="IPR019734">
    <property type="entry name" value="TPR_rpt"/>
</dbReference>
<dbReference type="Gene3D" id="1.25.40.10">
    <property type="entry name" value="Tetratricopeptide repeat domain"/>
    <property type="match status" value="1"/>
</dbReference>
<organism evidence="7 8">
    <name type="scientific">Stenotrophomonas panacihumi</name>
    <dbReference type="NCBI Taxonomy" id="676599"/>
    <lineage>
        <taxon>Bacteria</taxon>
        <taxon>Pseudomonadati</taxon>
        <taxon>Pseudomonadota</taxon>
        <taxon>Gammaproteobacteria</taxon>
        <taxon>Lysobacterales</taxon>
        <taxon>Lysobacteraceae</taxon>
        <taxon>Stenotrophomonas</taxon>
    </lineage>
</organism>
<dbReference type="Pfam" id="PF16331">
    <property type="entry name" value="TolA_bind_tri"/>
    <property type="match status" value="1"/>
</dbReference>
<reference evidence="7 8" key="1">
    <citation type="submission" date="2015-10" db="EMBL/GenBank/DDBJ databases">
        <title>Genome sequencing and analysis of members of genus Stenotrophomonas.</title>
        <authorList>
            <person name="Patil P.P."/>
            <person name="Midha S."/>
            <person name="Patil P.B."/>
        </authorList>
    </citation>
    <scope>NUCLEOTIDE SEQUENCE [LARGE SCALE GENOMIC DNA]</scope>
    <source>
        <strain evidence="7 8">JCM 16536</strain>
    </source>
</reference>
<accession>A0A0R0AUN8</accession>
<feature type="signal peptide" evidence="2">
    <location>
        <begin position="1"/>
        <end position="23"/>
    </location>
</feature>
<evidence type="ECO:0000313" key="8">
    <source>
        <dbReference type="Proteomes" id="UP000051802"/>
    </source>
</evidence>
<dbReference type="Proteomes" id="UP000051802">
    <property type="component" value="Unassembled WGS sequence"/>
</dbReference>
<feature type="domain" description="YbgF trimerisation" evidence="6">
    <location>
        <begin position="27"/>
        <end position="99"/>
    </location>
</feature>
<feature type="repeat" description="TPR" evidence="3">
    <location>
        <begin position="186"/>
        <end position="219"/>
    </location>
</feature>
<dbReference type="InterPro" id="IPR034706">
    <property type="entry name" value="CpoB"/>
</dbReference>
<evidence type="ECO:0000256" key="2">
    <source>
        <dbReference type="HAMAP-Rule" id="MF_02066"/>
    </source>
</evidence>
<feature type="coiled-coil region" evidence="2">
    <location>
        <begin position="45"/>
        <end position="86"/>
    </location>
</feature>
<feature type="compositionally biased region" description="Low complexity" evidence="4">
    <location>
        <begin position="116"/>
        <end position="129"/>
    </location>
</feature>
<evidence type="ECO:0000256" key="3">
    <source>
        <dbReference type="PROSITE-ProRule" id="PRU00339"/>
    </source>
</evidence>
<comment type="subcellular location">
    <subcellularLocation>
        <location evidence="2">Periplasm</location>
    </subcellularLocation>
</comment>